<dbReference type="EMBL" id="BMMK01000024">
    <property type="protein sequence ID" value="GGM69798.1"/>
    <property type="molecule type" value="Genomic_DNA"/>
</dbReference>
<evidence type="ECO:0000256" key="1">
    <source>
        <dbReference type="SAM" id="MobiDB-lite"/>
    </source>
</evidence>
<accession>A0A8J3FW84</accession>
<keyword evidence="2" id="KW-1133">Transmembrane helix</keyword>
<evidence type="ECO:0000313" key="4">
    <source>
        <dbReference type="Proteomes" id="UP000637578"/>
    </source>
</evidence>
<feature type="transmembrane region" description="Helical" evidence="2">
    <location>
        <begin position="143"/>
        <end position="161"/>
    </location>
</feature>
<feature type="compositionally biased region" description="Pro residues" evidence="1">
    <location>
        <begin position="20"/>
        <end position="36"/>
    </location>
</feature>
<feature type="transmembrane region" description="Helical" evidence="2">
    <location>
        <begin position="167"/>
        <end position="185"/>
    </location>
</feature>
<keyword evidence="2" id="KW-0812">Transmembrane</keyword>
<gene>
    <name evidence="3" type="ORF">GCM10012275_45420</name>
</gene>
<proteinExistence type="predicted"/>
<organism evidence="3 4">
    <name type="scientific">Longimycelium tulufanense</name>
    <dbReference type="NCBI Taxonomy" id="907463"/>
    <lineage>
        <taxon>Bacteria</taxon>
        <taxon>Bacillati</taxon>
        <taxon>Actinomycetota</taxon>
        <taxon>Actinomycetes</taxon>
        <taxon>Pseudonocardiales</taxon>
        <taxon>Pseudonocardiaceae</taxon>
        <taxon>Longimycelium</taxon>
    </lineage>
</organism>
<reference evidence="3" key="1">
    <citation type="journal article" date="2014" name="Int. J. Syst. Evol. Microbiol.">
        <title>Complete genome sequence of Corynebacterium casei LMG S-19264T (=DSM 44701T), isolated from a smear-ripened cheese.</title>
        <authorList>
            <consortium name="US DOE Joint Genome Institute (JGI-PGF)"/>
            <person name="Walter F."/>
            <person name="Albersmeier A."/>
            <person name="Kalinowski J."/>
            <person name="Ruckert C."/>
        </authorList>
    </citation>
    <scope>NUCLEOTIDE SEQUENCE</scope>
    <source>
        <strain evidence="3">CGMCC 4.5737</strain>
    </source>
</reference>
<feature type="region of interest" description="Disordered" evidence="1">
    <location>
        <begin position="1"/>
        <end position="59"/>
    </location>
</feature>
<dbReference type="AlphaFoldDB" id="A0A8J3FW84"/>
<keyword evidence="2" id="KW-0472">Membrane</keyword>
<reference evidence="3" key="2">
    <citation type="submission" date="2020-09" db="EMBL/GenBank/DDBJ databases">
        <authorList>
            <person name="Sun Q."/>
            <person name="Zhou Y."/>
        </authorList>
    </citation>
    <scope>NUCLEOTIDE SEQUENCE</scope>
    <source>
        <strain evidence="3">CGMCC 4.5737</strain>
    </source>
</reference>
<comment type="caution">
    <text evidence="3">The sequence shown here is derived from an EMBL/GenBank/DDBJ whole genome shotgun (WGS) entry which is preliminary data.</text>
</comment>
<name>A0A8J3FW84_9PSEU</name>
<dbReference type="Proteomes" id="UP000637578">
    <property type="component" value="Unassembled WGS sequence"/>
</dbReference>
<feature type="transmembrane region" description="Helical" evidence="2">
    <location>
        <begin position="69"/>
        <end position="88"/>
    </location>
</feature>
<feature type="transmembrane region" description="Helical" evidence="2">
    <location>
        <begin position="115"/>
        <end position="136"/>
    </location>
</feature>
<evidence type="ECO:0000256" key="2">
    <source>
        <dbReference type="SAM" id="Phobius"/>
    </source>
</evidence>
<keyword evidence="4" id="KW-1185">Reference proteome</keyword>
<sequence length="198" mass="21016">MRRVTGPVQPDNDKRSEPLFPAPPPPESMGGMPPPGATGAGGYPAPPPMPPEAGGQPAPEPPMAVKVSFWIWIASAVIGVVMALVSVTNRDEFTEQLRRQNPDLAEEQLRSTVNAALALSIVLAVLVAAIYVFFAVKMRAGRNWARITLTVVTLAFLVLQFAATGGIGSLGALVGLVAVVLMFLPSSNEYFQARRQQA</sequence>
<protein>
    <submittedName>
        <fullName evidence="3">Uncharacterized protein</fullName>
    </submittedName>
</protein>
<evidence type="ECO:0000313" key="3">
    <source>
        <dbReference type="EMBL" id="GGM69798.1"/>
    </source>
</evidence>